<dbReference type="InterPro" id="IPR052024">
    <property type="entry name" value="Methanogen_methyltrans"/>
</dbReference>
<accession>A0A347ZV33</accession>
<evidence type="ECO:0000313" key="2">
    <source>
        <dbReference type="EMBL" id="REG10250.1"/>
    </source>
</evidence>
<proteinExistence type="predicted"/>
<dbReference type="EMBL" id="QUMS01000001">
    <property type="protein sequence ID" value="REG10250.1"/>
    <property type="molecule type" value="Genomic_DNA"/>
</dbReference>
<gene>
    <name evidence="2" type="ORF">DFR64_0103</name>
</gene>
<keyword evidence="3" id="KW-1185">Reference proteome</keyword>
<evidence type="ECO:0000259" key="1">
    <source>
        <dbReference type="Pfam" id="PF01208"/>
    </source>
</evidence>
<reference evidence="2 3" key="1">
    <citation type="submission" date="2018-08" db="EMBL/GenBank/DDBJ databases">
        <title>Genomic Encyclopedia of Type Strains, Phase IV (KMG-IV): sequencing the most valuable type-strain genomes for metagenomic binning, comparative biology and taxonomic classification.</title>
        <authorList>
            <person name="Goeker M."/>
        </authorList>
    </citation>
    <scope>NUCLEOTIDE SEQUENCE [LARGE SCALE GENOMIC DNA]</scope>
    <source>
        <strain evidence="2 3">DSM 23923</strain>
    </source>
</reference>
<dbReference type="GO" id="GO:0004853">
    <property type="term" value="F:uroporphyrinogen decarboxylase activity"/>
    <property type="evidence" value="ECO:0007669"/>
    <property type="project" value="InterPro"/>
</dbReference>
<dbReference type="PANTHER" id="PTHR47099">
    <property type="entry name" value="METHYLCOBAMIDE:COM METHYLTRANSFERASE MTBA"/>
    <property type="match status" value="1"/>
</dbReference>
<dbReference type="InterPro" id="IPR038071">
    <property type="entry name" value="UROD/MetE-like_sf"/>
</dbReference>
<dbReference type="Pfam" id="PF01208">
    <property type="entry name" value="URO-D"/>
    <property type="match status" value="1"/>
</dbReference>
<dbReference type="Proteomes" id="UP000256388">
    <property type="component" value="Unassembled WGS sequence"/>
</dbReference>
<organism evidence="2 3">
    <name type="scientific">Pelolinea submarina</name>
    <dbReference type="NCBI Taxonomy" id="913107"/>
    <lineage>
        <taxon>Bacteria</taxon>
        <taxon>Bacillati</taxon>
        <taxon>Chloroflexota</taxon>
        <taxon>Anaerolineae</taxon>
        <taxon>Anaerolineales</taxon>
        <taxon>Anaerolineaceae</taxon>
        <taxon>Pelolinea</taxon>
    </lineage>
</organism>
<comment type="caution">
    <text evidence="2">The sequence shown here is derived from an EMBL/GenBank/DDBJ whole genome shotgun (WGS) entry which is preliminary data.</text>
</comment>
<protein>
    <submittedName>
        <fullName evidence="2">Uroporphyrinogen decarboxylase</fullName>
    </submittedName>
</protein>
<sequence length="387" mass="43859">MGMTSRERVQAVLNHEVPDRVPIIIGVSNATGIKMKPYRALKEKLGIQAPDDYIYDWPELGSAKVDEETMQRLHGDARGVLDRFPRDVQERNRTRDPHAPCIDDWGIGQTEIEPGVWFPGYHPLADATTFEDLENYPNWPKMDDPYRVAQAAEDAKRLAEENEYAILATPWLMFPFERAFGLQGMDKFLMNMAMYPDFAEAMLKKNLEFCMQHMSHFLDAVGDNIDMIKIGDDLGSQDRLMISPRMYRKLLKPIHAELIALIKSKTKAKVFFHTDGDVFDLIGDFIEIGVDVLNPIQTSAGKMADLEGLKREYGKDLVFCGAVDTQHILPHGTPEEVRQEMKRVIDILGQDGGYMVASVHTIMNEVPPENILAMVDATLEFGTYPLK</sequence>
<dbReference type="InterPro" id="IPR000257">
    <property type="entry name" value="Uroporphyrinogen_deCOase"/>
</dbReference>
<dbReference type="PANTHER" id="PTHR47099:SF1">
    <property type="entry name" value="METHYLCOBAMIDE:COM METHYLTRANSFERASE MTBA"/>
    <property type="match status" value="1"/>
</dbReference>
<dbReference type="SUPFAM" id="SSF51726">
    <property type="entry name" value="UROD/MetE-like"/>
    <property type="match status" value="1"/>
</dbReference>
<feature type="domain" description="Uroporphyrinogen decarboxylase (URO-D)" evidence="1">
    <location>
        <begin position="129"/>
        <end position="378"/>
    </location>
</feature>
<dbReference type="AlphaFoldDB" id="A0A347ZV33"/>
<dbReference type="Gene3D" id="3.20.20.210">
    <property type="match status" value="1"/>
</dbReference>
<dbReference type="OrthoDB" id="9771599at2"/>
<evidence type="ECO:0000313" key="3">
    <source>
        <dbReference type="Proteomes" id="UP000256388"/>
    </source>
</evidence>
<name>A0A347ZV33_9CHLR</name>
<dbReference type="RefSeq" id="WP_116223442.1">
    <property type="nucleotide sequence ID" value="NZ_AP018437.1"/>
</dbReference>
<dbReference type="GO" id="GO:0006779">
    <property type="term" value="P:porphyrin-containing compound biosynthetic process"/>
    <property type="evidence" value="ECO:0007669"/>
    <property type="project" value="InterPro"/>
</dbReference>